<dbReference type="eggNOG" id="COG4191">
    <property type="taxonomic scope" value="Bacteria"/>
</dbReference>
<keyword evidence="6" id="KW-0175">Coiled coil</keyword>
<evidence type="ECO:0000313" key="9">
    <source>
        <dbReference type="Proteomes" id="UP000011728"/>
    </source>
</evidence>
<dbReference type="PANTHER" id="PTHR43065">
    <property type="entry name" value="SENSOR HISTIDINE KINASE"/>
    <property type="match status" value="1"/>
</dbReference>
<keyword evidence="5" id="KW-0902">Two-component regulatory system</keyword>
<dbReference type="InterPro" id="IPR036097">
    <property type="entry name" value="HisK_dim/P_sf"/>
</dbReference>
<evidence type="ECO:0000256" key="6">
    <source>
        <dbReference type="SAM" id="Coils"/>
    </source>
</evidence>
<proteinExistence type="predicted"/>
<name>M1LU81_9CLOT</name>
<dbReference type="PANTHER" id="PTHR43065:SF50">
    <property type="entry name" value="HISTIDINE KINASE"/>
    <property type="match status" value="1"/>
</dbReference>
<dbReference type="Proteomes" id="UP000011728">
    <property type="component" value="Chromosome"/>
</dbReference>
<dbReference type="RefSeq" id="WP_015392939.1">
    <property type="nucleotide sequence ID" value="NC_020291.1"/>
</dbReference>
<organism evidence="8 9">
    <name type="scientific">Clostridium saccharoperbutylacetonicum N1-4(HMT)</name>
    <dbReference type="NCBI Taxonomy" id="931276"/>
    <lineage>
        <taxon>Bacteria</taxon>
        <taxon>Bacillati</taxon>
        <taxon>Bacillota</taxon>
        <taxon>Clostridia</taxon>
        <taxon>Eubacteriales</taxon>
        <taxon>Clostridiaceae</taxon>
        <taxon>Clostridium</taxon>
    </lineage>
</organism>
<evidence type="ECO:0000256" key="2">
    <source>
        <dbReference type="ARBA" id="ARBA00012438"/>
    </source>
</evidence>
<evidence type="ECO:0000256" key="3">
    <source>
        <dbReference type="ARBA" id="ARBA00022553"/>
    </source>
</evidence>
<dbReference type="InterPro" id="IPR004358">
    <property type="entry name" value="Sig_transdc_His_kin-like_C"/>
</dbReference>
<dbReference type="InterPro" id="IPR036890">
    <property type="entry name" value="HATPase_C_sf"/>
</dbReference>
<keyword evidence="4 8" id="KW-0418">Kinase</keyword>
<dbReference type="EC" id="2.7.13.3" evidence="2"/>
<dbReference type="InterPro" id="IPR005467">
    <property type="entry name" value="His_kinase_dom"/>
</dbReference>
<evidence type="ECO:0000313" key="8">
    <source>
        <dbReference type="EMBL" id="AGF56620.1"/>
    </source>
</evidence>
<dbReference type="OrthoDB" id="9784397at2"/>
<dbReference type="CDD" id="cd00082">
    <property type="entry name" value="HisKA"/>
    <property type="match status" value="1"/>
</dbReference>
<dbReference type="Gene3D" id="3.30.565.10">
    <property type="entry name" value="Histidine kinase-like ATPase, C-terminal domain"/>
    <property type="match status" value="1"/>
</dbReference>
<feature type="coiled-coil region" evidence="6">
    <location>
        <begin position="98"/>
        <end position="125"/>
    </location>
</feature>
<dbReference type="InterPro" id="IPR003594">
    <property type="entry name" value="HATPase_dom"/>
</dbReference>
<dbReference type="GO" id="GO:0000155">
    <property type="term" value="F:phosphorelay sensor kinase activity"/>
    <property type="evidence" value="ECO:0007669"/>
    <property type="project" value="InterPro"/>
</dbReference>
<dbReference type="Pfam" id="PF02518">
    <property type="entry name" value="HATPase_c"/>
    <property type="match status" value="1"/>
</dbReference>
<dbReference type="Gene3D" id="1.10.287.130">
    <property type="match status" value="1"/>
</dbReference>
<protein>
    <recommendedName>
        <fullName evidence="2">histidine kinase</fullName>
        <ecNumber evidence="2">2.7.13.3</ecNumber>
    </recommendedName>
</protein>
<accession>M1LU81</accession>
<dbReference type="PROSITE" id="PS50109">
    <property type="entry name" value="HIS_KIN"/>
    <property type="match status" value="1"/>
</dbReference>
<evidence type="ECO:0000256" key="5">
    <source>
        <dbReference type="ARBA" id="ARBA00023012"/>
    </source>
</evidence>
<dbReference type="STRING" id="36745.CLSAP_26100"/>
<dbReference type="PRINTS" id="PR00344">
    <property type="entry name" value="BCTRLSENSOR"/>
</dbReference>
<evidence type="ECO:0000259" key="7">
    <source>
        <dbReference type="PROSITE" id="PS50109"/>
    </source>
</evidence>
<dbReference type="SUPFAM" id="SSF47384">
    <property type="entry name" value="Homodimeric domain of signal transducing histidine kinase"/>
    <property type="match status" value="1"/>
</dbReference>
<dbReference type="AlphaFoldDB" id="M1LU81"/>
<comment type="catalytic activity">
    <reaction evidence="1">
        <text>ATP + protein L-histidine = ADP + protein N-phospho-L-histidine.</text>
        <dbReference type="EC" id="2.7.13.3"/>
    </reaction>
</comment>
<keyword evidence="4 8" id="KW-0808">Transferase</keyword>
<keyword evidence="3" id="KW-0597">Phosphoprotein</keyword>
<dbReference type="PATRIC" id="fig|931276.5.peg.2873"/>
<dbReference type="SMART" id="SM00387">
    <property type="entry name" value="HATPase_c"/>
    <property type="match status" value="1"/>
</dbReference>
<evidence type="ECO:0000256" key="4">
    <source>
        <dbReference type="ARBA" id="ARBA00022777"/>
    </source>
</evidence>
<keyword evidence="9" id="KW-1185">Reference proteome</keyword>
<dbReference type="EMBL" id="CP004121">
    <property type="protein sequence ID" value="AGF56620.1"/>
    <property type="molecule type" value="Genomic_DNA"/>
</dbReference>
<evidence type="ECO:0000256" key="1">
    <source>
        <dbReference type="ARBA" id="ARBA00000085"/>
    </source>
</evidence>
<sequence>MADYHKLLEEQLANYVGEEEIPEAFKTFLESVNFAYTEFEKDKALMEKTNCEYAESIEKMKAQIASQEKMATIGQLSAGIAHEINNPLGFVKSNINTLESYINKVKKFLELSNDAEKELEEHYEDIYMEIFKDAIEFKKKNKLKLVFEDMDDIVLDSEEGIGRIENIVKSLLGFARGAASSKLGDCDLNSNINSTLTIANNEIKYYAQVEKQLEEIPIIKAINGEINQVILNLLVNAAHAIKTKGIQGIIKIHTYCENNYVKCKISDNGIGISKENLNNIFNPFFTTKPIGIGTGLGLSISYDIIVKKHCGSIEVDSILGEGTTFIISLPIDMKKKSL</sequence>
<dbReference type="InterPro" id="IPR003661">
    <property type="entry name" value="HisK_dim/P_dom"/>
</dbReference>
<dbReference type="KEGG" id="csr:Cspa_c28570"/>
<reference evidence="8 9" key="1">
    <citation type="submission" date="2013-02" db="EMBL/GenBank/DDBJ databases">
        <title>Genome sequence of Clostridium saccharoperbutylacetonicum N1-4(HMT).</title>
        <authorList>
            <person name="Poehlein A."/>
            <person name="Daniel R."/>
        </authorList>
    </citation>
    <scope>NUCLEOTIDE SEQUENCE [LARGE SCALE GENOMIC DNA]</scope>
    <source>
        <strain evidence="9">N1-4(HMT)</strain>
    </source>
</reference>
<feature type="domain" description="Histidine kinase" evidence="7">
    <location>
        <begin position="79"/>
        <end position="333"/>
    </location>
</feature>
<dbReference type="SUPFAM" id="SSF55874">
    <property type="entry name" value="ATPase domain of HSP90 chaperone/DNA topoisomerase II/histidine kinase"/>
    <property type="match status" value="1"/>
</dbReference>
<dbReference type="HOGENOM" id="CLU_000445_114_39_9"/>
<gene>
    <name evidence="8" type="ORF">Cspa_c28570</name>
</gene>